<accession>A0A1Q9CY08</accession>
<protein>
    <submittedName>
        <fullName evidence="1">Uncharacterized protein</fullName>
    </submittedName>
</protein>
<dbReference type="AlphaFoldDB" id="A0A1Q9CY08"/>
<dbReference type="OrthoDB" id="10507168at2759"/>
<keyword evidence="2" id="KW-1185">Reference proteome</keyword>
<name>A0A1Q9CY08_SYMMI</name>
<reference evidence="1 2" key="1">
    <citation type="submission" date="2016-02" db="EMBL/GenBank/DDBJ databases">
        <title>Genome analysis of coral dinoflagellate symbionts highlights evolutionary adaptations to a symbiotic lifestyle.</title>
        <authorList>
            <person name="Aranda M."/>
            <person name="Li Y."/>
            <person name="Liew Y.J."/>
            <person name="Baumgarten S."/>
            <person name="Simakov O."/>
            <person name="Wilson M."/>
            <person name="Piel J."/>
            <person name="Ashoor H."/>
            <person name="Bougouffa S."/>
            <person name="Bajic V.B."/>
            <person name="Ryu T."/>
            <person name="Ravasi T."/>
            <person name="Bayer T."/>
            <person name="Micklem G."/>
            <person name="Kim H."/>
            <person name="Bhak J."/>
            <person name="Lajeunesse T.C."/>
            <person name="Voolstra C.R."/>
        </authorList>
    </citation>
    <scope>NUCLEOTIDE SEQUENCE [LARGE SCALE GENOMIC DNA]</scope>
    <source>
        <strain evidence="1 2">CCMP2467</strain>
    </source>
</reference>
<comment type="caution">
    <text evidence="1">The sequence shown here is derived from an EMBL/GenBank/DDBJ whole genome shotgun (WGS) entry which is preliminary data.</text>
</comment>
<proteinExistence type="predicted"/>
<sequence>MGKLASEKVEKLAARLGWEREKSLKGLGKVGSKAPDAKEGTAAIECADGTFVGDGGVDAGRGKRGSVERAAVSRRSTSDWWSLAYMAYNEPGGYQYRTVVQVLEKHVECMLDGCAGANHVTEEFLVGMLNRAAELGIRASHPARRCP</sequence>
<gene>
    <name evidence="1" type="ORF">AK812_SmicGene30954</name>
</gene>
<evidence type="ECO:0000313" key="1">
    <source>
        <dbReference type="EMBL" id="OLP87806.1"/>
    </source>
</evidence>
<organism evidence="1 2">
    <name type="scientific">Symbiodinium microadriaticum</name>
    <name type="common">Dinoflagellate</name>
    <name type="synonym">Zooxanthella microadriatica</name>
    <dbReference type="NCBI Taxonomy" id="2951"/>
    <lineage>
        <taxon>Eukaryota</taxon>
        <taxon>Sar</taxon>
        <taxon>Alveolata</taxon>
        <taxon>Dinophyceae</taxon>
        <taxon>Suessiales</taxon>
        <taxon>Symbiodiniaceae</taxon>
        <taxon>Symbiodinium</taxon>
    </lineage>
</organism>
<evidence type="ECO:0000313" key="2">
    <source>
        <dbReference type="Proteomes" id="UP000186817"/>
    </source>
</evidence>
<dbReference type="Proteomes" id="UP000186817">
    <property type="component" value="Unassembled WGS sequence"/>
</dbReference>
<dbReference type="EMBL" id="LSRX01000842">
    <property type="protein sequence ID" value="OLP87806.1"/>
    <property type="molecule type" value="Genomic_DNA"/>
</dbReference>